<dbReference type="InterPro" id="IPR016152">
    <property type="entry name" value="PTrfase/Anion_transptr"/>
</dbReference>
<evidence type="ECO:0000259" key="2">
    <source>
        <dbReference type="PROSITE" id="PS51094"/>
    </source>
</evidence>
<feature type="domain" description="CBS" evidence="3">
    <location>
        <begin position="169"/>
        <end position="226"/>
    </location>
</feature>
<dbReference type="PROSITE" id="PS51094">
    <property type="entry name" value="PTS_EIIA_TYPE_2"/>
    <property type="match status" value="1"/>
</dbReference>
<feature type="domain" description="CBS" evidence="3">
    <location>
        <begin position="256"/>
        <end position="308"/>
    </location>
</feature>
<gene>
    <name evidence="4" type="primary">fruA_1</name>
    <name evidence="4" type="ORF">NCTC10723_00395</name>
</gene>
<dbReference type="InterPro" id="IPR000644">
    <property type="entry name" value="CBS_dom"/>
</dbReference>
<reference evidence="4 5" key="1">
    <citation type="submission" date="2018-06" db="EMBL/GenBank/DDBJ databases">
        <authorList>
            <consortium name="Pathogen Informatics"/>
            <person name="Doyle S."/>
        </authorList>
    </citation>
    <scope>NUCLEOTIDE SEQUENCE [LARGE SCALE GENOMIC DNA]</scope>
    <source>
        <strain evidence="4 5">NCTC10723</strain>
    </source>
</reference>
<organism evidence="4 5">
    <name type="scientific">Fusobacterium necrogenes</name>
    <dbReference type="NCBI Taxonomy" id="858"/>
    <lineage>
        <taxon>Bacteria</taxon>
        <taxon>Fusobacteriati</taxon>
        <taxon>Fusobacteriota</taxon>
        <taxon>Fusobacteriia</taxon>
        <taxon>Fusobacteriales</taxon>
        <taxon>Fusobacteriaceae</taxon>
        <taxon>Fusobacterium</taxon>
    </lineage>
</organism>
<dbReference type="OrthoDB" id="95460at2"/>
<dbReference type="InterPro" id="IPR046342">
    <property type="entry name" value="CBS_dom_sf"/>
</dbReference>
<keyword evidence="1" id="KW-0129">CBS domain</keyword>
<dbReference type="Pfam" id="PF00359">
    <property type="entry name" value="PTS_EIIA_2"/>
    <property type="match status" value="1"/>
</dbReference>
<sequence>MKFSSYLDPNFILTDLKGKNPEEIIVEMVERIAEKDKKVKASQALIQEAIIKREREISTGIGSGIAIPHARIENFNDFIVAIGLLDNPIESEIAATNKSDKVDLVFLIISDVLKNKNILKVMSAVSKLVLKQPKLLEKIRKERNSKKVIEYFHEANIEFEHKIVAEDVLSPDIEPATPDNTLEEIAKRLILEETSGLPVVDKNGRFLGEITERELIDYGMPEYLSLMGDLNFLTVGEPFEEYLVNESKVTIKNLYRVSNEIIIDRKTPIMEICFIMVNKGITRLYVVDDGKYYGMIKRSDIIKKVLHI</sequence>
<evidence type="ECO:0000259" key="3">
    <source>
        <dbReference type="PROSITE" id="PS51371"/>
    </source>
</evidence>
<evidence type="ECO:0000313" key="5">
    <source>
        <dbReference type="Proteomes" id="UP000255328"/>
    </source>
</evidence>
<dbReference type="Pfam" id="PF00571">
    <property type="entry name" value="CBS"/>
    <property type="match status" value="2"/>
</dbReference>
<dbReference type="SUPFAM" id="SSF54631">
    <property type="entry name" value="CBS-domain pair"/>
    <property type="match status" value="1"/>
</dbReference>
<dbReference type="SUPFAM" id="SSF55804">
    <property type="entry name" value="Phoshotransferase/anion transport protein"/>
    <property type="match status" value="1"/>
</dbReference>
<dbReference type="SMART" id="SM00116">
    <property type="entry name" value="CBS"/>
    <property type="match status" value="2"/>
</dbReference>
<proteinExistence type="predicted"/>
<dbReference type="PROSITE" id="PS51371">
    <property type="entry name" value="CBS"/>
    <property type="match status" value="2"/>
</dbReference>
<dbReference type="Gene3D" id="3.10.580.10">
    <property type="entry name" value="CBS-domain"/>
    <property type="match status" value="1"/>
</dbReference>
<dbReference type="EMBL" id="UGGU01000003">
    <property type="protein sequence ID" value="STO30963.1"/>
    <property type="molecule type" value="Genomic_DNA"/>
</dbReference>
<feature type="domain" description="PTS EIIA type-2" evidence="2">
    <location>
        <begin position="5"/>
        <end position="155"/>
    </location>
</feature>
<dbReference type="InterPro" id="IPR051541">
    <property type="entry name" value="PTS_SugarTrans_NitroReg"/>
</dbReference>
<name>A0A377GVU7_9FUSO</name>
<evidence type="ECO:0000256" key="1">
    <source>
        <dbReference type="PROSITE-ProRule" id="PRU00703"/>
    </source>
</evidence>
<dbReference type="AlphaFoldDB" id="A0A377GVU7"/>
<dbReference type="InterPro" id="IPR002178">
    <property type="entry name" value="PTS_EIIA_type-2_dom"/>
</dbReference>
<dbReference type="PROSITE" id="PS00372">
    <property type="entry name" value="PTS_EIIA_TYPE_2_HIS"/>
    <property type="match status" value="1"/>
</dbReference>
<keyword evidence="5" id="KW-1185">Reference proteome</keyword>
<dbReference type="RefSeq" id="WP_115268848.1">
    <property type="nucleotide sequence ID" value="NZ_UGGU01000003.1"/>
</dbReference>
<protein>
    <submittedName>
        <fullName evidence="4">EIIABC-Fru</fullName>
    </submittedName>
</protein>
<dbReference type="Gene3D" id="3.40.930.10">
    <property type="entry name" value="Mannitol-specific EII, Chain A"/>
    <property type="match status" value="1"/>
</dbReference>
<evidence type="ECO:0000313" key="4">
    <source>
        <dbReference type="EMBL" id="STO30963.1"/>
    </source>
</evidence>
<dbReference type="Proteomes" id="UP000255328">
    <property type="component" value="Unassembled WGS sequence"/>
</dbReference>
<dbReference type="PANTHER" id="PTHR47738">
    <property type="entry name" value="PTS SYSTEM FRUCTOSE-LIKE EIIA COMPONENT-RELATED"/>
    <property type="match status" value="1"/>
</dbReference>
<accession>A0A377GVU7</accession>